<dbReference type="AlphaFoldDB" id="A0A2A9DNG7"/>
<comment type="caution">
    <text evidence="1">The sequence shown here is derived from an EMBL/GenBank/DDBJ whole genome shotgun (WGS) entry which is preliminary data.</text>
</comment>
<organism evidence="1 2">
    <name type="scientific">Corynebacterium renale</name>
    <dbReference type="NCBI Taxonomy" id="1724"/>
    <lineage>
        <taxon>Bacteria</taxon>
        <taxon>Bacillati</taxon>
        <taxon>Actinomycetota</taxon>
        <taxon>Actinomycetes</taxon>
        <taxon>Mycobacteriales</taxon>
        <taxon>Corynebacteriaceae</taxon>
        <taxon>Corynebacterium</taxon>
    </lineage>
</organism>
<dbReference type="STRING" id="1724.GCA_001044175_01740"/>
<dbReference type="PANTHER" id="PTHR42708">
    <property type="entry name" value="ATP/GTP-BINDING PROTEIN-RELATED"/>
    <property type="match status" value="1"/>
</dbReference>
<sequence>MTRHRHVDGNTGLRERLDTAFIGSPSAHEVLFVGDPGIGKTTAVRTLATHEPINTEAAMSVPDGEKTTVTVGIDFGLWEDSPFGVVGLFGSPGHERFSRSRSMLANPSAGVVLWVYGDDSDEGLVNQVRYWAQAVESLASRGVVAINFATEGALDRARSAMAELGLEQVPVMTADPRFNADVVTVASAAIERSMSAQEDEE</sequence>
<evidence type="ECO:0008006" key="3">
    <source>
        <dbReference type="Google" id="ProtNLM"/>
    </source>
</evidence>
<keyword evidence="2" id="KW-1185">Reference proteome</keyword>
<dbReference type="SUPFAM" id="SSF52540">
    <property type="entry name" value="P-loop containing nucleoside triphosphate hydrolases"/>
    <property type="match status" value="1"/>
</dbReference>
<dbReference type="Proteomes" id="UP000221653">
    <property type="component" value="Unassembled WGS sequence"/>
</dbReference>
<accession>A0A2A9DNG7</accession>
<gene>
    <name evidence="1" type="ORF">ATK06_1238</name>
</gene>
<evidence type="ECO:0000313" key="2">
    <source>
        <dbReference type="Proteomes" id="UP000221653"/>
    </source>
</evidence>
<dbReference type="InterPro" id="IPR027417">
    <property type="entry name" value="P-loop_NTPase"/>
</dbReference>
<dbReference type="RefSeq" id="WP_098389013.1">
    <property type="nucleotide sequence ID" value="NZ_LDYE01000006.1"/>
</dbReference>
<dbReference type="OrthoDB" id="4319884at2"/>
<proteinExistence type="predicted"/>
<dbReference type="Gene3D" id="3.40.50.300">
    <property type="entry name" value="P-loop containing nucleotide triphosphate hydrolases"/>
    <property type="match status" value="1"/>
</dbReference>
<dbReference type="CDD" id="cd00882">
    <property type="entry name" value="Ras_like_GTPase"/>
    <property type="match status" value="1"/>
</dbReference>
<dbReference type="EMBL" id="PDJF01000001">
    <property type="protein sequence ID" value="PFG28143.1"/>
    <property type="molecule type" value="Genomic_DNA"/>
</dbReference>
<name>A0A2A9DNG7_9CORY</name>
<dbReference type="InterPro" id="IPR052705">
    <property type="entry name" value="Gliding_Motility_GTPase"/>
</dbReference>
<reference evidence="1 2" key="1">
    <citation type="submission" date="2017-10" db="EMBL/GenBank/DDBJ databases">
        <title>Sequencing the genomes of 1000 actinobacteria strains.</title>
        <authorList>
            <person name="Klenk H.-P."/>
        </authorList>
    </citation>
    <scope>NUCLEOTIDE SEQUENCE [LARGE SCALE GENOMIC DNA]</scope>
    <source>
        <strain evidence="1 2">DSM 20688</strain>
    </source>
</reference>
<protein>
    <recommendedName>
        <fullName evidence="3">GTP-binding protein</fullName>
    </recommendedName>
</protein>
<dbReference type="PANTHER" id="PTHR42708:SF1">
    <property type="entry name" value="GLIDING MOTILITY PROTEIN MGLA"/>
    <property type="match status" value="1"/>
</dbReference>
<evidence type="ECO:0000313" key="1">
    <source>
        <dbReference type="EMBL" id="PFG28143.1"/>
    </source>
</evidence>